<keyword evidence="2" id="KW-0808">Transferase</keyword>
<dbReference type="EMBL" id="LN879502">
    <property type="protein sequence ID" value="CUI16067.1"/>
    <property type="molecule type" value="Genomic_DNA"/>
</dbReference>
<comment type="similarity">
    <text evidence="1">Belongs to the ComF/GntX family.</text>
</comment>
<dbReference type="InParanoid" id="A0A0U5EPU8"/>
<dbReference type="InterPro" id="IPR051910">
    <property type="entry name" value="ComF/GntX_DNA_util-trans"/>
</dbReference>
<reference evidence="3" key="1">
    <citation type="submission" date="2015-09" db="EMBL/GenBank/DDBJ databases">
        <authorList>
            <person name="Bertelli C."/>
        </authorList>
    </citation>
    <scope>NUCLEOTIDE SEQUENCE [LARGE SCALE GENOMIC DNA]</scope>
    <source>
        <strain evidence="3">KNic</strain>
    </source>
</reference>
<dbReference type="FunCoup" id="A0A0U5EPU8">
    <property type="interactions" value="187"/>
</dbReference>
<dbReference type="AlphaFoldDB" id="A0A0U5EPU8"/>
<evidence type="ECO:0000313" key="2">
    <source>
        <dbReference type="EMBL" id="CUI16067.1"/>
    </source>
</evidence>
<gene>
    <name evidence="2" type="ORF">PNK_0436</name>
</gene>
<dbReference type="PATRIC" id="fig|389348.3.peg.483"/>
<dbReference type="GO" id="GO:0016757">
    <property type="term" value="F:glycosyltransferase activity"/>
    <property type="evidence" value="ECO:0007669"/>
    <property type="project" value="UniProtKB-KW"/>
</dbReference>
<dbReference type="KEGG" id="pnl:PNK_0436"/>
<keyword evidence="3" id="KW-1185">Reference proteome</keyword>
<dbReference type="SUPFAM" id="SSF53271">
    <property type="entry name" value="PRTase-like"/>
    <property type="match status" value="1"/>
</dbReference>
<name>A0A0U5EPU8_9BACT</name>
<accession>A0A0U5EPU8</accession>
<dbReference type="PANTHER" id="PTHR47505">
    <property type="entry name" value="DNA UTILIZATION PROTEIN YHGH"/>
    <property type="match status" value="1"/>
</dbReference>
<sequence>MSNARRLWQELKHSCLHLCFPARCLHCKDVLPPQQSIFCNSCASLLELIDPEGRCQTCFSVKEEMSHDCLICKRYPSLFLRKAAAFDYLGPPSILVRQLKYANQPYLAKGMGAFLFAQFERLEWPLPDALVPVPLSFSHWLQRGYNQSLLLAEELGKLMNIPVWNALKRTSSDYSQAALALKQRKSLGHAFKLQSNCCLLDKKILVIDDVMTSGSTLHRCAEALSEGFPSLLYAMTFCRTIES</sequence>
<dbReference type="PANTHER" id="PTHR47505:SF1">
    <property type="entry name" value="DNA UTILIZATION PROTEIN YHGH"/>
    <property type="match status" value="1"/>
</dbReference>
<dbReference type="STRING" id="389348.PNK_0436"/>
<evidence type="ECO:0000256" key="1">
    <source>
        <dbReference type="ARBA" id="ARBA00008007"/>
    </source>
</evidence>
<dbReference type="CDD" id="cd06223">
    <property type="entry name" value="PRTases_typeI"/>
    <property type="match status" value="1"/>
</dbReference>
<dbReference type="InterPro" id="IPR029057">
    <property type="entry name" value="PRTase-like"/>
</dbReference>
<dbReference type="RefSeq" id="WP_059060016.1">
    <property type="nucleotide sequence ID" value="NZ_LN879502.1"/>
</dbReference>
<proteinExistence type="inferred from homology"/>
<keyword evidence="2" id="KW-0328">Glycosyltransferase</keyword>
<dbReference type="Proteomes" id="UP000069902">
    <property type="component" value="Chromosome cPNK"/>
</dbReference>
<dbReference type="Gene3D" id="3.40.50.2020">
    <property type="match status" value="1"/>
</dbReference>
<dbReference type="InterPro" id="IPR000836">
    <property type="entry name" value="PRTase_dom"/>
</dbReference>
<organism evidence="2 3">
    <name type="scientific">Candidatus Protochlamydia naegleriophila</name>
    <dbReference type="NCBI Taxonomy" id="389348"/>
    <lineage>
        <taxon>Bacteria</taxon>
        <taxon>Pseudomonadati</taxon>
        <taxon>Chlamydiota</taxon>
        <taxon>Chlamydiia</taxon>
        <taxon>Parachlamydiales</taxon>
        <taxon>Parachlamydiaceae</taxon>
        <taxon>Candidatus Protochlamydia</taxon>
    </lineage>
</organism>
<evidence type="ECO:0000313" key="3">
    <source>
        <dbReference type="Proteomes" id="UP000069902"/>
    </source>
</evidence>
<protein>
    <submittedName>
        <fullName evidence="2">Putative amidophosphoribosyltransferase</fullName>
    </submittedName>
</protein>